<keyword evidence="3" id="KW-1185">Reference proteome</keyword>
<evidence type="ECO:0000313" key="2">
    <source>
        <dbReference type="EMBL" id="KAK7482794.1"/>
    </source>
</evidence>
<accession>A0ABD0K6E3</accession>
<comment type="caution">
    <text evidence="2">The sequence shown here is derived from an EMBL/GenBank/DDBJ whole genome shotgun (WGS) entry which is preliminary data.</text>
</comment>
<evidence type="ECO:0000313" key="3">
    <source>
        <dbReference type="Proteomes" id="UP001519460"/>
    </source>
</evidence>
<feature type="region of interest" description="Disordered" evidence="1">
    <location>
        <begin position="70"/>
        <end position="110"/>
    </location>
</feature>
<dbReference type="Proteomes" id="UP001519460">
    <property type="component" value="Unassembled WGS sequence"/>
</dbReference>
<gene>
    <name evidence="2" type="ORF">BaRGS_00025960</name>
</gene>
<dbReference type="AlphaFoldDB" id="A0ABD0K6E3"/>
<feature type="compositionally biased region" description="Basic residues" evidence="1">
    <location>
        <begin position="99"/>
        <end position="110"/>
    </location>
</feature>
<evidence type="ECO:0000256" key="1">
    <source>
        <dbReference type="SAM" id="MobiDB-lite"/>
    </source>
</evidence>
<organism evidence="2 3">
    <name type="scientific">Batillaria attramentaria</name>
    <dbReference type="NCBI Taxonomy" id="370345"/>
    <lineage>
        <taxon>Eukaryota</taxon>
        <taxon>Metazoa</taxon>
        <taxon>Spiralia</taxon>
        <taxon>Lophotrochozoa</taxon>
        <taxon>Mollusca</taxon>
        <taxon>Gastropoda</taxon>
        <taxon>Caenogastropoda</taxon>
        <taxon>Sorbeoconcha</taxon>
        <taxon>Cerithioidea</taxon>
        <taxon>Batillariidae</taxon>
        <taxon>Batillaria</taxon>
    </lineage>
</organism>
<dbReference type="EMBL" id="JACVVK020000238">
    <property type="protein sequence ID" value="KAK7482794.1"/>
    <property type="molecule type" value="Genomic_DNA"/>
</dbReference>
<protein>
    <submittedName>
        <fullName evidence="2">Uncharacterized protein</fullName>
    </submittedName>
</protein>
<reference evidence="2 3" key="1">
    <citation type="journal article" date="2023" name="Sci. Data">
        <title>Genome assembly of the Korean intertidal mud-creeper Batillaria attramentaria.</title>
        <authorList>
            <person name="Patra A.K."/>
            <person name="Ho P.T."/>
            <person name="Jun S."/>
            <person name="Lee S.J."/>
            <person name="Kim Y."/>
            <person name="Won Y.J."/>
        </authorList>
    </citation>
    <scope>NUCLEOTIDE SEQUENCE [LARGE SCALE GENOMIC DNA]</scope>
    <source>
        <strain evidence="2">Wonlab-2016</strain>
    </source>
</reference>
<name>A0ABD0K6E3_9CAEN</name>
<sequence length="110" mass="12011">MALFVVNRLFPAILGHTKCLLKQTVSGKLALNGWHQTIFYELYVVIVDCKNARRELTLTCFAAAPITSPVRDADSAADTPAARTRVDRKLVSGGSSSHGWRRRAGVGRGE</sequence>
<proteinExistence type="predicted"/>